<evidence type="ECO:0000313" key="3">
    <source>
        <dbReference type="Proteomes" id="UP000179059"/>
    </source>
</evidence>
<feature type="domain" description="SpoVT-AbrB" evidence="1">
    <location>
        <begin position="6"/>
        <end position="47"/>
    </location>
</feature>
<accession>A0A1G2C8W2</accession>
<name>A0A1G2C8W2_9BACT</name>
<evidence type="ECO:0000259" key="1">
    <source>
        <dbReference type="Pfam" id="PF04014"/>
    </source>
</evidence>
<dbReference type="GO" id="GO:0003677">
    <property type="term" value="F:DNA binding"/>
    <property type="evidence" value="ECO:0007669"/>
    <property type="project" value="InterPro"/>
</dbReference>
<protein>
    <recommendedName>
        <fullName evidence="1">SpoVT-AbrB domain-containing protein</fullName>
    </recommendedName>
</protein>
<sequence>MTQKVIKVGSSDAMVIPKDYMREMKLKTGNRIHISMDKDTGTLLVSKAENSSKDSVRTAELVMRFINRYRKDLEKLRDL</sequence>
<dbReference type="InterPro" id="IPR007159">
    <property type="entry name" value="SpoVT-AbrB_dom"/>
</dbReference>
<dbReference type="EMBL" id="MHKX01000022">
    <property type="protein sequence ID" value="OGY97815.1"/>
    <property type="molecule type" value="Genomic_DNA"/>
</dbReference>
<comment type="caution">
    <text evidence="2">The sequence shown here is derived from an EMBL/GenBank/DDBJ whole genome shotgun (WGS) entry which is preliminary data.</text>
</comment>
<dbReference type="SUPFAM" id="SSF89447">
    <property type="entry name" value="AbrB/MazE/MraZ-like"/>
    <property type="match status" value="1"/>
</dbReference>
<dbReference type="Pfam" id="PF04014">
    <property type="entry name" value="MazE_antitoxin"/>
    <property type="match status" value="1"/>
</dbReference>
<dbReference type="Proteomes" id="UP000179059">
    <property type="component" value="Unassembled WGS sequence"/>
</dbReference>
<gene>
    <name evidence="2" type="ORF">A2855_02965</name>
</gene>
<reference evidence="2 3" key="1">
    <citation type="journal article" date="2016" name="Nat. Commun.">
        <title>Thousands of microbial genomes shed light on interconnected biogeochemical processes in an aquifer system.</title>
        <authorList>
            <person name="Anantharaman K."/>
            <person name="Brown C.T."/>
            <person name="Hug L.A."/>
            <person name="Sharon I."/>
            <person name="Castelle C.J."/>
            <person name="Probst A.J."/>
            <person name="Thomas B.C."/>
            <person name="Singh A."/>
            <person name="Wilkins M.J."/>
            <person name="Karaoz U."/>
            <person name="Brodie E.L."/>
            <person name="Williams K.H."/>
            <person name="Hubbard S.S."/>
            <person name="Banfield J.F."/>
        </authorList>
    </citation>
    <scope>NUCLEOTIDE SEQUENCE [LARGE SCALE GENOMIC DNA]</scope>
</reference>
<dbReference type="AlphaFoldDB" id="A0A1G2C8W2"/>
<proteinExistence type="predicted"/>
<dbReference type="Gene3D" id="2.10.260.10">
    <property type="match status" value="1"/>
</dbReference>
<dbReference type="STRING" id="1798647.A2855_02965"/>
<organism evidence="2 3">
    <name type="scientific">Candidatus Liptonbacteria bacterium RIFCSPHIGHO2_01_FULL_57_28</name>
    <dbReference type="NCBI Taxonomy" id="1798647"/>
    <lineage>
        <taxon>Bacteria</taxon>
        <taxon>Candidatus Liptoniibacteriota</taxon>
    </lineage>
</organism>
<evidence type="ECO:0000313" key="2">
    <source>
        <dbReference type="EMBL" id="OGY97815.1"/>
    </source>
</evidence>
<dbReference type="InterPro" id="IPR037914">
    <property type="entry name" value="SpoVT-AbrB_sf"/>
</dbReference>